<accession>A0A0B5A5Z9</accession>
<organism evidence="1 2">
    <name type="scientific">Paracoccus phage vB_PmaS-R3</name>
    <dbReference type="NCBI Taxonomy" id="2494563"/>
    <lineage>
        <taxon>Viruses</taxon>
        <taxon>Duplodnaviria</taxon>
        <taxon>Heunggongvirae</taxon>
        <taxon>Uroviricota</taxon>
        <taxon>Caudoviricetes</taxon>
        <taxon>Zhuquevirus</taxon>
        <taxon>Zhuquevirus R3</taxon>
    </lineage>
</organism>
<evidence type="ECO:0000313" key="2">
    <source>
        <dbReference type="Proteomes" id="UP000031732"/>
    </source>
</evidence>
<dbReference type="RefSeq" id="YP_009126416.1">
    <property type="nucleotide sequence ID" value="NC_026608.1"/>
</dbReference>
<reference evidence="2" key="1">
    <citation type="submission" date="2014-11" db="EMBL/GenBank/DDBJ databases">
        <title>Complete genome sequence of Paracoccus marcusii phage vB_PmaS_IMEP1 isolated from the South China Sea.</title>
        <authorList>
            <person name="Xu Y."/>
            <person name="Zhang R."/>
            <person name="Jiao N."/>
        </authorList>
    </citation>
    <scope>NUCLEOTIDE SEQUENCE [LARGE SCALE GENOMIC DNA]</scope>
</reference>
<reference evidence="1 2" key="2">
    <citation type="journal article" date="2015" name="Stand. Genomic Sci.">
        <title>Complete genome sequence of Paracoccus marcusii phage vB_PmaS-R3 isolated from the South China Sea.</title>
        <authorList>
            <person name="Xu Y."/>
            <person name="Zhang R."/>
            <person name="Jiao N."/>
        </authorList>
    </citation>
    <scope>NUCLEOTIDE SEQUENCE [LARGE SCALE GENOMIC DNA]</scope>
</reference>
<dbReference type="KEGG" id="vg:23681310"/>
<sequence>MTYPIFVSTAKGNDMAYEFDTTVLGGLPVTVTFDVYPAEPDVGIFGSYVDDICITHVAGKRKKNTDWIDRRMTSHDDDVLAEECAAHAGV</sequence>
<proteinExistence type="predicted"/>
<name>A0A0B5A5Z9_9CAUD</name>
<evidence type="ECO:0000313" key="1">
    <source>
        <dbReference type="EMBL" id="AJD83150.1"/>
    </source>
</evidence>
<dbReference type="EMBL" id="KP162168">
    <property type="protein sequence ID" value="AJD83150.1"/>
    <property type="molecule type" value="Genomic_DNA"/>
</dbReference>
<dbReference type="GeneID" id="23681310"/>
<dbReference type="Proteomes" id="UP000031732">
    <property type="component" value="Genome"/>
</dbReference>
<protein>
    <submittedName>
        <fullName evidence="1">Uncharacterized protein</fullName>
    </submittedName>
</protein>
<keyword evidence="2" id="KW-1185">Reference proteome</keyword>